<sequence length="101" mass="11041">MFLISGISGGVLYLGAIGYTLYRSLRVEENSQGSAGLPLALLVVVLIIHMFNGSTIFGLSFVSLFSALVIGYGQQPSNRINITRKYSEISKKICRQLEVKI</sequence>
<comment type="caution">
    <text evidence="2">The sequence shown here is derived from an EMBL/GenBank/DDBJ whole genome shotgun (WGS) entry which is preliminary data.</text>
</comment>
<dbReference type="EMBL" id="AOMB01000023">
    <property type="protein sequence ID" value="EMA38836.1"/>
    <property type="molecule type" value="Genomic_DNA"/>
</dbReference>
<keyword evidence="1" id="KW-0812">Transmembrane</keyword>
<evidence type="ECO:0000256" key="1">
    <source>
        <dbReference type="SAM" id="Phobius"/>
    </source>
</evidence>
<dbReference type="Proteomes" id="UP000011566">
    <property type="component" value="Unassembled WGS sequence"/>
</dbReference>
<evidence type="ECO:0000313" key="2">
    <source>
        <dbReference type="EMBL" id="EMA38836.1"/>
    </source>
</evidence>
<dbReference type="PATRIC" id="fig|1132509.6.peg.1908"/>
<dbReference type="AlphaFoldDB" id="M0LZF9"/>
<keyword evidence="3" id="KW-1185">Reference proteome</keyword>
<reference evidence="2 3" key="1">
    <citation type="journal article" date="2014" name="PLoS Genet.">
        <title>Phylogenetically driven sequencing of extremely halophilic archaea reveals strategies for static and dynamic osmo-response.</title>
        <authorList>
            <person name="Becker E.A."/>
            <person name="Seitzer P.M."/>
            <person name="Tritt A."/>
            <person name="Larsen D."/>
            <person name="Krusor M."/>
            <person name="Yao A.I."/>
            <person name="Wu D."/>
            <person name="Madern D."/>
            <person name="Eisen J.A."/>
            <person name="Darling A.E."/>
            <person name="Facciotti M.T."/>
        </authorList>
    </citation>
    <scope>NUCLEOTIDE SEQUENCE [LARGE SCALE GENOMIC DNA]</scope>
    <source>
        <strain evidence="2 3">100A6</strain>
    </source>
</reference>
<keyword evidence="1" id="KW-0472">Membrane</keyword>
<proteinExistence type="predicted"/>
<protein>
    <submittedName>
        <fullName evidence="2">Uncharacterized protein</fullName>
    </submittedName>
</protein>
<keyword evidence="1" id="KW-1133">Transmembrane helix</keyword>
<feature type="transmembrane region" description="Helical" evidence="1">
    <location>
        <begin position="6"/>
        <end position="22"/>
    </location>
</feature>
<accession>M0LZF9</accession>
<gene>
    <name evidence="2" type="ORF">C447_08438</name>
</gene>
<organism evidence="2 3">
    <name type="scientific">Halococcus hamelinensis 100A6</name>
    <dbReference type="NCBI Taxonomy" id="1132509"/>
    <lineage>
        <taxon>Archaea</taxon>
        <taxon>Methanobacteriati</taxon>
        <taxon>Methanobacteriota</taxon>
        <taxon>Stenosarchaea group</taxon>
        <taxon>Halobacteria</taxon>
        <taxon>Halobacteriales</taxon>
        <taxon>Halococcaceae</taxon>
        <taxon>Halococcus</taxon>
    </lineage>
</organism>
<name>M0LZF9_9EURY</name>
<feature type="transmembrane region" description="Helical" evidence="1">
    <location>
        <begin position="34"/>
        <end position="51"/>
    </location>
</feature>
<evidence type="ECO:0000313" key="3">
    <source>
        <dbReference type="Proteomes" id="UP000011566"/>
    </source>
</evidence>